<comment type="caution">
    <text evidence="3">The sequence shown here is derived from an EMBL/GenBank/DDBJ whole genome shotgun (WGS) entry which is preliminary data.</text>
</comment>
<feature type="region of interest" description="Disordered" evidence="1">
    <location>
        <begin position="1"/>
        <end position="47"/>
    </location>
</feature>
<gene>
    <name evidence="3" type="ORF">B0T16DRAFT_497865</name>
</gene>
<name>A0AA39XUZ9_9PEZI</name>
<accession>A0AA39XUZ9</accession>
<evidence type="ECO:0000313" key="4">
    <source>
        <dbReference type="Proteomes" id="UP001174936"/>
    </source>
</evidence>
<feature type="compositionally biased region" description="Low complexity" evidence="1">
    <location>
        <begin position="1"/>
        <end position="32"/>
    </location>
</feature>
<sequence>MSPTPSITKMSILSSSSTSPLSNPNPNQPSTPRNHNHHCASSSPSYFPPSHPTRKLYLLARSASVLLALLQIILATIAFTLFSRRRWLDPTLSPAITTLIYSSIEIFSVLYWHARAHHYTRAFYDGGIAVGFTVAMGFMVRLALPSMRDGEGGEGAGVVGGIILIGMISQVIIHAAVSVAGVRDTLRVRREKREERNAEESA</sequence>
<feature type="transmembrane region" description="Helical" evidence="2">
    <location>
        <begin position="58"/>
        <end position="82"/>
    </location>
</feature>
<feature type="transmembrane region" description="Helical" evidence="2">
    <location>
        <begin position="156"/>
        <end position="182"/>
    </location>
</feature>
<dbReference type="EMBL" id="JAULSV010000007">
    <property type="protein sequence ID" value="KAK0639897.1"/>
    <property type="molecule type" value="Genomic_DNA"/>
</dbReference>
<organism evidence="3 4">
    <name type="scientific">Cercophora newfieldiana</name>
    <dbReference type="NCBI Taxonomy" id="92897"/>
    <lineage>
        <taxon>Eukaryota</taxon>
        <taxon>Fungi</taxon>
        <taxon>Dikarya</taxon>
        <taxon>Ascomycota</taxon>
        <taxon>Pezizomycotina</taxon>
        <taxon>Sordariomycetes</taxon>
        <taxon>Sordariomycetidae</taxon>
        <taxon>Sordariales</taxon>
        <taxon>Lasiosphaeriaceae</taxon>
        <taxon>Cercophora</taxon>
    </lineage>
</organism>
<evidence type="ECO:0000256" key="2">
    <source>
        <dbReference type="SAM" id="Phobius"/>
    </source>
</evidence>
<feature type="transmembrane region" description="Helical" evidence="2">
    <location>
        <begin position="126"/>
        <end position="144"/>
    </location>
</feature>
<protein>
    <submittedName>
        <fullName evidence="3">Uncharacterized protein</fullName>
    </submittedName>
</protein>
<keyword evidence="2" id="KW-0472">Membrane</keyword>
<dbReference type="Proteomes" id="UP001174936">
    <property type="component" value="Unassembled WGS sequence"/>
</dbReference>
<reference evidence="3" key="1">
    <citation type="submission" date="2023-06" db="EMBL/GenBank/DDBJ databases">
        <title>Genome-scale phylogeny and comparative genomics of the fungal order Sordariales.</title>
        <authorList>
            <consortium name="Lawrence Berkeley National Laboratory"/>
            <person name="Hensen N."/>
            <person name="Bonometti L."/>
            <person name="Westerberg I."/>
            <person name="Brannstrom I.O."/>
            <person name="Guillou S."/>
            <person name="Cros-Aarteil S."/>
            <person name="Calhoun S."/>
            <person name="Haridas S."/>
            <person name="Kuo A."/>
            <person name="Mondo S."/>
            <person name="Pangilinan J."/>
            <person name="Riley R."/>
            <person name="Labutti K."/>
            <person name="Andreopoulos B."/>
            <person name="Lipzen A."/>
            <person name="Chen C."/>
            <person name="Yanf M."/>
            <person name="Daum C."/>
            <person name="Ng V."/>
            <person name="Clum A."/>
            <person name="Steindorff A."/>
            <person name="Ohm R."/>
            <person name="Martin F."/>
            <person name="Silar P."/>
            <person name="Natvig D."/>
            <person name="Lalanne C."/>
            <person name="Gautier V."/>
            <person name="Ament-Velasquez S.L."/>
            <person name="Kruys A."/>
            <person name="Hutchinson M.I."/>
            <person name="Powell A.J."/>
            <person name="Barry K."/>
            <person name="Miller A.N."/>
            <person name="Grigoriev I.V."/>
            <person name="Debuchy R."/>
            <person name="Gladieux P."/>
            <person name="Thoren M.H."/>
            <person name="Johannesson H."/>
        </authorList>
    </citation>
    <scope>NUCLEOTIDE SEQUENCE</scope>
    <source>
        <strain evidence="3">SMH2532-1</strain>
    </source>
</reference>
<proteinExistence type="predicted"/>
<dbReference type="AlphaFoldDB" id="A0AA39XUZ9"/>
<evidence type="ECO:0000256" key="1">
    <source>
        <dbReference type="SAM" id="MobiDB-lite"/>
    </source>
</evidence>
<feature type="transmembrane region" description="Helical" evidence="2">
    <location>
        <begin position="94"/>
        <end position="114"/>
    </location>
</feature>
<keyword evidence="2" id="KW-1133">Transmembrane helix</keyword>
<keyword evidence="4" id="KW-1185">Reference proteome</keyword>
<keyword evidence="2" id="KW-0812">Transmembrane</keyword>
<evidence type="ECO:0000313" key="3">
    <source>
        <dbReference type="EMBL" id="KAK0639897.1"/>
    </source>
</evidence>